<sequence>MPTPPKRTGGVLVWSAALLFPFALFATITLPGGGDGNLLQLPLVALALLLPLGLARRSPLAGLLVLLAGGTAVLFLVQDETFGRILILAVVIVADGMTGHVAATRPRRLSLPAAALTAVVQGNLALTIGQAGDVPTVLTVILLGVITAWVIGDSVRQRRRHAATQREQAEARAVEAERLRIARELHDMVAHSIAVIAVQAGMGRRVIDTQPAEARNALANIEDTSRETAAALRRMLVSLRRSDGGSAPAPRDPAPGLADLDDLVTRSAQAGVEIRLRRHGDRTPLPPDIDLSAFRIVQEAVTNVIRHAGTGHCDVGVQQDDRALTIEVTDDGPGTGEPAVASSGNGLTGMRERVSLLGGEFASGPRPGGGFRIAATIPLPEGTR</sequence>
<proteinExistence type="predicted"/>
<evidence type="ECO:0000259" key="10">
    <source>
        <dbReference type="PROSITE" id="PS50109"/>
    </source>
</evidence>
<dbReference type="InterPro" id="IPR003594">
    <property type="entry name" value="HATPase_dom"/>
</dbReference>
<evidence type="ECO:0000256" key="2">
    <source>
        <dbReference type="ARBA" id="ARBA00012438"/>
    </source>
</evidence>
<evidence type="ECO:0000313" key="11">
    <source>
        <dbReference type="EMBL" id="MBW6438810.1"/>
    </source>
</evidence>
<feature type="domain" description="Histidine kinase" evidence="10">
    <location>
        <begin position="295"/>
        <end position="381"/>
    </location>
</feature>
<dbReference type="InterPro" id="IPR011712">
    <property type="entry name" value="Sig_transdc_His_kin_sub3_dim/P"/>
</dbReference>
<dbReference type="Gene3D" id="1.20.5.1930">
    <property type="match status" value="1"/>
</dbReference>
<keyword evidence="12" id="KW-1185">Reference proteome</keyword>
<dbReference type="SUPFAM" id="SSF55874">
    <property type="entry name" value="ATPase domain of HSP90 chaperone/DNA topoisomerase II/histidine kinase"/>
    <property type="match status" value="1"/>
</dbReference>
<dbReference type="InterPro" id="IPR005467">
    <property type="entry name" value="His_kinase_dom"/>
</dbReference>
<dbReference type="PANTHER" id="PTHR24421">
    <property type="entry name" value="NITRATE/NITRITE SENSOR PROTEIN NARX-RELATED"/>
    <property type="match status" value="1"/>
</dbReference>
<dbReference type="InterPro" id="IPR050482">
    <property type="entry name" value="Sensor_HK_TwoCompSys"/>
</dbReference>
<feature type="transmembrane region" description="Helical" evidence="9">
    <location>
        <begin position="38"/>
        <end position="55"/>
    </location>
</feature>
<feature type="transmembrane region" description="Helical" evidence="9">
    <location>
        <begin position="83"/>
        <end position="102"/>
    </location>
</feature>
<keyword evidence="5" id="KW-0547">Nucleotide-binding</keyword>
<reference evidence="11 12" key="1">
    <citation type="journal article" date="2013" name="Antonie Van Leeuwenhoek">
        <title>Actinoplanes hulinensis sp. nov., a novel actinomycete isolated from soybean root (Glycine max (L.) Merr).</title>
        <authorList>
            <person name="Shen Y."/>
            <person name="Liu C."/>
            <person name="Wang X."/>
            <person name="Zhao J."/>
            <person name="Jia F."/>
            <person name="Zhang Y."/>
            <person name="Wang L."/>
            <person name="Yang D."/>
            <person name="Xiang W."/>
        </authorList>
    </citation>
    <scope>NUCLEOTIDE SEQUENCE [LARGE SCALE GENOMIC DNA]</scope>
    <source>
        <strain evidence="11 12">NEAU-M9</strain>
    </source>
</reference>
<evidence type="ECO:0000256" key="8">
    <source>
        <dbReference type="ARBA" id="ARBA00023012"/>
    </source>
</evidence>
<comment type="catalytic activity">
    <reaction evidence="1">
        <text>ATP + protein L-histidine = ADP + protein N-phospho-L-histidine.</text>
        <dbReference type="EC" id="2.7.13.3"/>
    </reaction>
</comment>
<comment type="caution">
    <text evidence="11">The sequence shown here is derived from an EMBL/GenBank/DDBJ whole genome shotgun (WGS) entry which is preliminary data.</text>
</comment>
<feature type="transmembrane region" description="Helical" evidence="9">
    <location>
        <begin position="109"/>
        <end position="128"/>
    </location>
</feature>
<keyword evidence="9" id="KW-0472">Membrane</keyword>
<feature type="transmembrane region" description="Helical" evidence="9">
    <location>
        <begin position="134"/>
        <end position="152"/>
    </location>
</feature>
<dbReference type="InterPro" id="IPR036890">
    <property type="entry name" value="HATPase_C_sf"/>
</dbReference>
<keyword evidence="6 11" id="KW-0418">Kinase</keyword>
<keyword evidence="8" id="KW-0902">Two-component regulatory system</keyword>
<dbReference type="EC" id="2.7.13.3" evidence="2"/>
<evidence type="ECO:0000313" key="12">
    <source>
        <dbReference type="Proteomes" id="UP001519863"/>
    </source>
</evidence>
<keyword evidence="7" id="KW-0067">ATP-binding</keyword>
<feature type="transmembrane region" description="Helical" evidence="9">
    <location>
        <begin position="12"/>
        <end position="32"/>
    </location>
</feature>
<protein>
    <recommendedName>
        <fullName evidence="2">histidine kinase</fullName>
        <ecNumber evidence="2">2.7.13.3</ecNumber>
    </recommendedName>
</protein>
<evidence type="ECO:0000256" key="3">
    <source>
        <dbReference type="ARBA" id="ARBA00022553"/>
    </source>
</evidence>
<dbReference type="Gene3D" id="3.30.565.10">
    <property type="entry name" value="Histidine kinase-like ATPase, C-terminal domain"/>
    <property type="match status" value="1"/>
</dbReference>
<evidence type="ECO:0000256" key="4">
    <source>
        <dbReference type="ARBA" id="ARBA00022679"/>
    </source>
</evidence>
<dbReference type="GO" id="GO:0016301">
    <property type="term" value="F:kinase activity"/>
    <property type="evidence" value="ECO:0007669"/>
    <property type="project" value="UniProtKB-KW"/>
</dbReference>
<organism evidence="11 12">
    <name type="scientific">Actinoplanes hulinensis</name>
    <dbReference type="NCBI Taxonomy" id="1144547"/>
    <lineage>
        <taxon>Bacteria</taxon>
        <taxon>Bacillati</taxon>
        <taxon>Actinomycetota</taxon>
        <taxon>Actinomycetes</taxon>
        <taxon>Micromonosporales</taxon>
        <taxon>Micromonosporaceae</taxon>
        <taxon>Actinoplanes</taxon>
    </lineage>
</organism>
<dbReference type="RefSeq" id="WP_220148003.1">
    <property type="nucleotide sequence ID" value="NZ_JAHXZI010000022.1"/>
</dbReference>
<evidence type="ECO:0000256" key="7">
    <source>
        <dbReference type="ARBA" id="ARBA00022840"/>
    </source>
</evidence>
<evidence type="ECO:0000256" key="6">
    <source>
        <dbReference type="ARBA" id="ARBA00022777"/>
    </source>
</evidence>
<dbReference type="PANTHER" id="PTHR24421:SF10">
    <property type="entry name" value="NITRATE_NITRITE SENSOR PROTEIN NARQ"/>
    <property type="match status" value="1"/>
</dbReference>
<keyword evidence="4" id="KW-0808">Transferase</keyword>
<feature type="transmembrane region" description="Helical" evidence="9">
    <location>
        <begin position="60"/>
        <end position="77"/>
    </location>
</feature>
<dbReference type="Proteomes" id="UP001519863">
    <property type="component" value="Unassembled WGS sequence"/>
</dbReference>
<keyword evidence="9" id="KW-0812">Transmembrane</keyword>
<evidence type="ECO:0000256" key="9">
    <source>
        <dbReference type="SAM" id="Phobius"/>
    </source>
</evidence>
<keyword evidence="9" id="KW-1133">Transmembrane helix</keyword>
<dbReference type="SMART" id="SM00387">
    <property type="entry name" value="HATPase_c"/>
    <property type="match status" value="1"/>
</dbReference>
<name>A0ABS7BCS1_9ACTN</name>
<accession>A0ABS7BCS1</accession>
<dbReference type="CDD" id="cd16917">
    <property type="entry name" value="HATPase_UhpB-NarQ-NarX-like"/>
    <property type="match status" value="1"/>
</dbReference>
<dbReference type="PROSITE" id="PS50109">
    <property type="entry name" value="HIS_KIN"/>
    <property type="match status" value="1"/>
</dbReference>
<dbReference type="Pfam" id="PF07730">
    <property type="entry name" value="HisKA_3"/>
    <property type="match status" value="1"/>
</dbReference>
<dbReference type="Pfam" id="PF23539">
    <property type="entry name" value="DUF7134"/>
    <property type="match status" value="1"/>
</dbReference>
<gene>
    <name evidence="11" type="ORF">KZ829_34285</name>
</gene>
<dbReference type="Pfam" id="PF02518">
    <property type="entry name" value="HATPase_c"/>
    <property type="match status" value="1"/>
</dbReference>
<evidence type="ECO:0000256" key="5">
    <source>
        <dbReference type="ARBA" id="ARBA00022741"/>
    </source>
</evidence>
<dbReference type="InterPro" id="IPR055558">
    <property type="entry name" value="DUF7134"/>
</dbReference>
<evidence type="ECO:0000256" key="1">
    <source>
        <dbReference type="ARBA" id="ARBA00000085"/>
    </source>
</evidence>
<keyword evidence="3" id="KW-0597">Phosphoprotein</keyword>
<dbReference type="EMBL" id="JAHXZI010000022">
    <property type="protein sequence ID" value="MBW6438810.1"/>
    <property type="molecule type" value="Genomic_DNA"/>
</dbReference>